<reference evidence="2 3" key="1">
    <citation type="submission" date="2024-01" db="EMBL/GenBank/DDBJ databases">
        <title>The complete chloroplast genome sequence of Lithospermum erythrorhizon: insights into the phylogenetic relationship among Boraginaceae species and the maternal lineages of purple gromwells.</title>
        <authorList>
            <person name="Okada T."/>
            <person name="Watanabe K."/>
        </authorList>
    </citation>
    <scope>NUCLEOTIDE SEQUENCE [LARGE SCALE GENOMIC DNA]</scope>
</reference>
<accession>A0AAV3RWF8</accession>
<evidence type="ECO:0000313" key="2">
    <source>
        <dbReference type="EMBL" id="GAA0185739.1"/>
    </source>
</evidence>
<organism evidence="2 3">
    <name type="scientific">Lithospermum erythrorhizon</name>
    <name type="common">Purple gromwell</name>
    <name type="synonym">Lithospermum officinale var. erythrorhizon</name>
    <dbReference type="NCBI Taxonomy" id="34254"/>
    <lineage>
        <taxon>Eukaryota</taxon>
        <taxon>Viridiplantae</taxon>
        <taxon>Streptophyta</taxon>
        <taxon>Embryophyta</taxon>
        <taxon>Tracheophyta</taxon>
        <taxon>Spermatophyta</taxon>
        <taxon>Magnoliopsida</taxon>
        <taxon>eudicotyledons</taxon>
        <taxon>Gunneridae</taxon>
        <taxon>Pentapetalae</taxon>
        <taxon>asterids</taxon>
        <taxon>lamiids</taxon>
        <taxon>Boraginales</taxon>
        <taxon>Boraginaceae</taxon>
        <taxon>Boraginoideae</taxon>
        <taxon>Lithospermeae</taxon>
        <taxon>Lithospermum</taxon>
    </lineage>
</organism>
<evidence type="ECO:0000313" key="3">
    <source>
        <dbReference type="Proteomes" id="UP001454036"/>
    </source>
</evidence>
<proteinExistence type="predicted"/>
<gene>
    <name evidence="2" type="ORF">LIER_33027</name>
</gene>
<dbReference type="Proteomes" id="UP001454036">
    <property type="component" value="Unassembled WGS sequence"/>
</dbReference>
<feature type="compositionally biased region" description="Polar residues" evidence="1">
    <location>
        <begin position="70"/>
        <end position="80"/>
    </location>
</feature>
<keyword evidence="3" id="KW-1185">Reference proteome</keyword>
<dbReference type="AlphaFoldDB" id="A0AAV3RWF8"/>
<feature type="region of interest" description="Disordered" evidence="1">
    <location>
        <begin position="42"/>
        <end position="80"/>
    </location>
</feature>
<dbReference type="EMBL" id="BAABME010013015">
    <property type="protein sequence ID" value="GAA0185739.1"/>
    <property type="molecule type" value="Genomic_DNA"/>
</dbReference>
<name>A0AAV3RWF8_LITER</name>
<protein>
    <submittedName>
        <fullName evidence="2">Uncharacterized protein</fullName>
    </submittedName>
</protein>
<comment type="caution">
    <text evidence="2">The sequence shown here is derived from an EMBL/GenBank/DDBJ whole genome shotgun (WGS) entry which is preliminary data.</text>
</comment>
<sequence length="80" mass="9296">MEDDGQFFKDATMFDVELDAEISVETMTLKKERITKVEEIARQTAKKKKKRISRDGKTHMASLSRKLNPKLNSEIQSKHE</sequence>
<evidence type="ECO:0000256" key="1">
    <source>
        <dbReference type="SAM" id="MobiDB-lite"/>
    </source>
</evidence>